<feature type="transmembrane region" description="Helical" evidence="5">
    <location>
        <begin position="155"/>
        <end position="174"/>
    </location>
</feature>
<dbReference type="Pfam" id="PF01027">
    <property type="entry name" value="Bax1-I"/>
    <property type="match status" value="1"/>
</dbReference>
<dbReference type="CDD" id="cd10428">
    <property type="entry name" value="LFG_like"/>
    <property type="match status" value="1"/>
</dbReference>
<evidence type="ECO:0000313" key="6">
    <source>
        <dbReference type="EMBL" id="KAH8372220.1"/>
    </source>
</evidence>
<dbReference type="GO" id="GO:0016020">
    <property type="term" value="C:membrane"/>
    <property type="evidence" value="ECO:0007669"/>
    <property type="project" value="UniProtKB-SubCell"/>
</dbReference>
<feature type="transmembrane region" description="Helical" evidence="5">
    <location>
        <begin position="40"/>
        <end position="61"/>
    </location>
</feature>
<keyword evidence="3 5" id="KW-1133">Transmembrane helix</keyword>
<sequence length="244" mass="27447">MRNAHGLIINRPGMIDTAELEPKNLFFSEQSIRKGFIRKVYMILVIQLLFTCGIISIFLYHEPTKMFVQHYPQVLIAALIVNLVVLLSMACCESTRRTYPINFVCLAIFTFTWSLLLGAVSSTMDANLVLLAVGVTAVLVICLSIFAIQTKYDFTAWRGVMIAIVVCLLLLGLARGFLNETFGEAAVSIFGALLASFLLIYDTQLIIGGTHKYQFSPEEYIFAALTLYVDCVRIFLYVLRFARR</sequence>
<name>A0AAD4K257_9MUSC</name>
<dbReference type="EMBL" id="JAJJHW010002585">
    <property type="protein sequence ID" value="KAH8372220.1"/>
    <property type="molecule type" value="Genomic_DNA"/>
</dbReference>
<dbReference type="PANTHER" id="PTHR23291:SF47">
    <property type="entry name" value="TRANSMEMBRANE BAX INHIBITOR MOTIF CONTAINING 7"/>
    <property type="match status" value="1"/>
</dbReference>
<evidence type="ECO:0000256" key="4">
    <source>
        <dbReference type="ARBA" id="ARBA00023136"/>
    </source>
</evidence>
<keyword evidence="2 5" id="KW-0812">Transmembrane</keyword>
<reference evidence="6" key="1">
    <citation type="journal article" date="2021" name="Mol. Ecol. Resour.">
        <title>Phylogenomic analyses of the genus Drosophila reveals genomic signals of climate adaptation.</title>
        <authorList>
            <person name="Li F."/>
            <person name="Rane R.V."/>
            <person name="Luria V."/>
            <person name="Xiong Z."/>
            <person name="Chen J."/>
            <person name="Li Z."/>
            <person name="Catullo R.A."/>
            <person name="Griffin P.C."/>
            <person name="Schiffer M."/>
            <person name="Pearce S."/>
            <person name="Lee S.F."/>
            <person name="McElroy K."/>
            <person name="Stocker A."/>
            <person name="Shirriffs J."/>
            <person name="Cockerell F."/>
            <person name="Coppin C."/>
            <person name="Sgro C.M."/>
            <person name="Karger A."/>
            <person name="Cain J.W."/>
            <person name="Weber J.A."/>
            <person name="Santpere G."/>
            <person name="Kirschner M.W."/>
            <person name="Hoffmann A.A."/>
            <person name="Oakeshott J.G."/>
            <person name="Zhang G."/>
        </authorList>
    </citation>
    <scope>NUCLEOTIDE SEQUENCE</scope>
    <source>
        <strain evidence="6">BGI-SZ-2011g</strain>
    </source>
</reference>
<feature type="transmembrane region" description="Helical" evidence="5">
    <location>
        <begin position="73"/>
        <end position="92"/>
    </location>
</feature>
<evidence type="ECO:0000256" key="5">
    <source>
        <dbReference type="RuleBase" id="RU004379"/>
    </source>
</evidence>
<evidence type="ECO:0000256" key="2">
    <source>
        <dbReference type="ARBA" id="ARBA00022692"/>
    </source>
</evidence>
<dbReference type="PANTHER" id="PTHR23291">
    <property type="entry name" value="BAX INHIBITOR-RELATED"/>
    <property type="match status" value="1"/>
</dbReference>
<comment type="similarity">
    <text evidence="5">Belongs to the BI1 family.</text>
</comment>
<evidence type="ECO:0000256" key="1">
    <source>
        <dbReference type="ARBA" id="ARBA00004141"/>
    </source>
</evidence>
<keyword evidence="4 5" id="KW-0472">Membrane</keyword>
<dbReference type="InterPro" id="IPR006214">
    <property type="entry name" value="Bax_inhibitor_1-related"/>
</dbReference>
<proteinExistence type="inferred from homology"/>
<evidence type="ECO:0000256" key="3">
    <source>
        <dbReference type="ARBA" id="ARBA00022989"/>
    </source>
</evidence>
<organism evidence="6 7">
    <name type="scientific">Drosophila rubida</name>
    <dbReference type="NCBI Taxonomy" id="30044"/>
    <lineage>
        <taxon>Eukaryota</taxon>
        <taxon>Metazoa</taxon>
        <taxon>Ecdysozoa</taxon>
        <taxon>Arthropoda</taxon>
        <taxon>Hexapoda</taxon>
        <taxon>Insecta</taxon>
        <taxon>Pterygota</taxon>
        <taxon>Neoptera</taxon>
        <taxon>Endopterygota</taxon>
        <taxon>Diptera</taxon>
        <taxon>Brachycera</taxon>
        <taxon>Muscomorpha</taxon>
        <taxon>Ephydroidea</taxon>
        <taxon>Drosophilidae</taxon>
        <taxon>Drosophila</taxon>
    </lineage>
</organism>
<feature type="transmembrane region" description="Helical" evidence="5">
    <location>
        <begin position="99"/>
        <end position="120"/>
    </location>
</feature>
<feature type="transmembrane region" description="Helical" evidence="5">
    <location>
        <begin position="126"/>
        <end position="148"/>
    </location>
</feature>
<comment type="caution">
    <text evidence="6">The sequence shown here is derived from an EMBL/GenBank/DDBJ whole genome shotgun (WGS) entry which is preliminary data.</text>
</comment>
<evidence type="ECO:0000313" key="7">
    <source>
        <dbReference type="Proteomes" id="UP001200034"/>
    </source>
</evidence>
<protein>
    <recommendedName>
        <fullName evidence="8">Protein lifeguard 1</fullName>
    </recommendedName>
</protein>
<feature type="transmembrane region" description="Helical" evidence="5">
    <location>
        <begin position="186"/>
        <end position="208"/>
    </location>
</feature>
<dbReference type="AlphaFoldDB" id="A0AAD4K257"/>
<gene>
    <name evidence="6" type="ORF">KR093_010606</name>
</gene>
<feature type="transmembrane region" description="Helical" evidence="5">
    <location>
        <begin position="220"/>
        <end position="239"/>
    </location>
</feature>
<keyword evidence="7" id="KW-1185">Reference proteome</keyword>
<accession>A0AAD4K257</accession>
<evidence type="ECO:0008006" key="8">
    <source>
        <dbReference type="Google" id="ProtNLM"/>
    </source>
</evidence>
<dbReference type="Proteomes" id="UP001200034">
    <property type="component" value="Unassembled WGS sequence"/>
</dbReference>
<comment type="subcellular location">
    <subcellularLocation>
        <location evidence="1">Membrane</location>
        <topology evidence="1">Multi-pass membrane protein</topology>
    </subcellularLocation>
</comment>